<feature type="domain" description="NAD(P)-binding" evidence="1">
    <location>
        <begin position="5"/>
        <end position="310"/>
    </location>
</feature>
<dbReference type="Gene3D" id="3.90.25.10">
    <property type="entry name" value="UDP-galactose 4-epimerase, domain 1"/>
    <property type="match status" value="1"/>
</dbReference>
<dbReference type="SUPFAM" id="SSF51735">
    <property type="entry name" value="NAD(P)-binding Rossmann-fold domains"/>
    <property type="match status" value="1"/>
</dbReference>
<comment type="caution">
    <text evidence="2">The sequence shown here is derived from an EMBL/GenBank/DDBJ whole genome shotgun (WGS) entry which is preliminary data.</text>
</comment>
<gene>
    <name evidence="2" type="ORF">HOP12_10195</name>
</gene>
<dbReference type="CDD" id="cd05260">
    <property type="entry name" value="GDP_MD_SDR_e"/>
    <property type="match status" value="1"/>
</dbReference>
<dbReference type="Proteomes" id="UP000580839">
    <property type="component" value="Unassembled WGS sequence"/>
</dbReference>
<evidence type="ECO:0000259" key="1">
    <source>
        <dbReference type="Pfam" id="PF16363"/>
    </source>
</evidence>
<evidence type="ECO:0000313" key="2">
    <source>
        <dbReference type="EMBL" id="NOT34527.1"/>
    </source>
</evidence>
<protein>
    <submittedName>
        <fullName evidence="2">GDP-mannose 4,6-dehydratase</fullName>
    </submittedName>
</protein>
<organism evidence="2 3">
    <name type="scientific">Eiseniibacteriota bacterium</name>
    <dbReference type="NCBI Taxonomy" id="2212470"/>
    <lineage>
        <taxon>Bacteria</taxon>
        <taxon>Candidatus Eiseniibacteriota</taxon>
    </lineage>
</organism>
<evidence type="ECO:0000313" key="3">
    <source>
        <dbReference type="Proteomes" id="UP000580839"/>
    </source>
</evidence>
<dbReference type="InterPro" id="IPR036291">
    <property type="entry name" value="NAD(P)-bd_dom_sf"/>
</dbReference>
<dbReference type="InterPro" id="IPR016040">
    <property type="entry name" value="NAD(P)-bd_dom"/>
</dbReference>
<dbReference type="Gene3D" id="3.40.50.720">
    <property type="entry name" value="NAD(P)-binding Rossmann-like Domain"/>
    <property type="match status" value="1"/>
</dbReference>
<dbReference type="Pfam" id="PF16363">
    <property type="entry name" value="GDP_Man_Dehyd"/>
    <property type="match status" value="1"/>
</dbReference>
<reference evidence="2 3" key="1">
    <citation type="submission" date="2020-04" db="EMBL/GenBank/DDBJ databases">
        <title>Metagenomic profiling of ammonia- and methane-oxidizing microorganisms in a Dutch drinking water treatment plant.</title>
        <authorList>
            <person name="Poghosyan L."/>
            <person name="Leucker S."/>
        </authorList>
    </citation>
    <scope>NUCLEOTIDE SEQUENCE [LARGE SCALE GENOMIC DNA]</scope>
    <source>
        <strain evidence="2">S-RSF-IL-03</strain>
    </source>
</reference>
<name>A0A849SNT9_UNCEI</name>
<sequence>MRRVLVTGVTGFAGSHLVDYMLERGDCEIFGIQRWRSRTENIEHFADKISLLECDLRDATSTRDTLERVRPEWVFHLAAQSFVPTSWIAPTESLTTNVLAQVNLFEAARHMGLKCRFQLACSSEEYGMVFPDEVPIKETNPLRPLSPYAVSKVAQDMLGYQYWMSFKVDSVRTRGFNHEGPRRGPVFVASDFAKQIADIEKGKKQPVLHVGNLEAQRDFTDVRDMVRAYWLALEHCEPGEAYNICSGKAWTIRALLDHLLSLTKAKIEVREDPARLRPSDVPILLGDNTKFVKATGWQPTIPFEQTLRDMLDYWRSR</sequence>
<accession>A0A849SNT9</accession>
<dbReference type="EMBL" id="JABFRW010000128">
    <property type="protein sequence ID" value="NOT34527.1"/>
    <property type="molecule type" value="Genomic_DNA"/>
</dbReference>
<dbReference type="PANTHER" id="PTHR43000">
    <property type="entry name" value="DTDP-D-GLUCOSE 4,6-DEHYDRATASE-RELATED"/>
    <property type="match status" value="1"/>
</dbReference>
<proteinExistence type="predicted"/>
<dbReference type="AlphaFoldDB" id="A0A849SNT9"/>